<feature type="transmembrane region" description="Helical" evidence="1">
    <location>
        <begin position="85"/>
        <end position="102"/>
    </location>
</feature>
<proteinExistence type="predicted"/>
<keyword evidence="1" id="KW-1133">Transmembrane helix</keyword>
<evidence type="ECO:0000256" key="1">
    <source>
        <dbReference type="SAM" id="Phobius"/>
    </source>
</evidence>
<reference evidence="2 3" key="1">
    <citation type="submission" date="2023-11" db="EMBL/GenBank/DDBJ databases">
        <title>Arctic aerobic anoxygenic photoheterotroph Sediminicoccus rosea KRV36 adapts its photosynthesis to long days of polar summer.</title>
        <authorList>
            <person name="Tomasch J."/>
            <person name="Kopejtka K."/>
            <person name="Bily T."/>
            <person name="Gardiner A.T."/>
            <person name="Gardian Z."/>
            <person name="Shivaramu S."/>
            <person name="Koblizek M."/>
            <person name="Engelhardt F."/>
            <person name="Kaftan D."/>
        </authorList>
    </citation>
    <scope>NUCLEOTIDE SEQUENCE [LARGE SCALE GENOMIC DNA]</scope>
    <source>
        <strain evidence="2 3">R-30</strain>
    </source>
</reference>
<organism evidence="2 3">
    <name type="scientific">Sediminicoccus rosea</name>
    <dbReference type="NCBI Taxonomy" id="1225128"/>
    <lineage>
        <taxon>Bacteria</taxon>
        <taxon>Pseudomonadati</taxon>
        <taxon>Pseudomonadota</taxon>
        <taxon>Alphaproteobacteria</taxon>
        <taxon>Acetobacterales</taxon>
        <taxon>Roseomonadaceae</taxon>
        <taxon>Sediminicoccus</taxon>
    </lineage>
</organism>
<feature type="transmembrane region" description="Helical" evidence="1">
    <location>
        <begin position="53"/>
        <end position="79"/>
    </location>
</feature>
<protein>
    <recommendedName>
        <fullName evidence="4">DUF2786 domain-containing protein</fullName>
    </recommendedName>
</protein>
<evidence type="ECO:0000313" key="3">
    <source>
        <dbReference type="Proteomes" id="UP001305521"/>
    </source>
</evidence>
<evidence type="ECO:0008006" key="4">
    <source>
        <dbReference type="Google" id="ProtNLM"/>
    </source>
</evidence>
<keyword evidence="1" id="KW-0472">Membrane</keyword>
<name>A0ABZ0PH88_9PROT</name>
<dbReference type="RefSeq" id="WP_318648798.1">
    <property type="nucleotide sequence ID" value="NZ_CP137852.1"/>
</dbReference>
<keyword evidence="3" id="KW-1185">Reference proteome</keyword>
<dbReference type="EMBL" id="CP137852">
    <property type="protein sequence ID" value="WPB84836.1"/>
    <property type="molecule type" value="Genomic_DNA"/>
</dbReference>
<gene>
    <name evidence="2" type="ORF">R9Z33_22425</name>
</gene>
<dbReference type="Proteomes" id="UP001305521">
    <property type="component" value="Chromosome"/>
</dbReference>
<evidence type="ECO:0000313" key="2">
    <source>
        <dbReference type="EMBL" id="WPB84836.1"/>
    </source>
</evidence>
<sequence length="337" mass="36401">MSSTRTSQSVQELRQLIAMLERSGIAEHRPEARALLQRSRALLRERQRGARGLAGKLVTLLTLAMDAAMLGAATMAAILAATGPASPGLIGLALAPVIWLALRLRRHAPALAEAARWITYHLAWLYDWFAEAVSFAAMERLDARITAREVMSGWRQHRRALPHRAGLGDVVAFLEAEYGAQAGRAFRQEAEALGRPPAAAIRGGAARERAAQRLAALRWSALIALFGRLAQSGALWPETLPAGMTAAGAEWAGGGTRPGILAMAATETAPAAPADTPERAARRADLRDLIRRKRQDITTAFGWHLKTEAEISQRDAFLAQTRAEIAELERELAQLGG</sequence>
<keyword evidence="1" id="KW-0812">Transmembrane</keyword>
<accession>A0ABZ0PH88</accession>